<evidence type="ECO:0000256" key="1">
    <source>
        <dbReference type="SAM" id="MobiDB-lite"/>
    </source>
</evidence>
<evidence type="ECO:0000313" key="3">
    <source>
        <dbReference type="Proteomes" id="UP001293254"/>
    </source>
</evidence>
<protein>
    <submittedName>
        <fullName evidence="2">Uncharacterized protein</fullName>
    </submittedName>
</protein>
<dbReference type="Proteomes" id="UP001293254">
    <property type="component" value="Unassembled WGS sequence"/>
</dbReference>
<dbReference type="AlphaFoldDB" id="A0AAE1Y321"/>
<accession>A0AAE1Y321</accession>
<sequence length="327" mass="35992">MSRRSKASSSSENVSPIPTMVSNEAIVVISGTSSTTTEETIRKVVAQIALPEGYECVLPFPLTRPIIHLRVSGGFLLCAQLYGFELSIENFLGVLAPKLTIGEGEIKRRMKEAGLVDHEFKAKAIMEEELLIVAGPHPVLDPYEGPLNRFTRLQIMMNWASVRKYIPDDVPAMPSSSGRVLHSSHKRPRVDETPTEDVPISSEGTPETSFTTPVLTPHLDPKMVILVHVSTSFSFQILATIVVMEEKHTASLKNFEASCQELLESRAQVVEKDGQIALLSVENEVVRASIVQAYTRGRQEGASSAVAMFKDFVEYTTRCISKLPPSI</sequence>
<comment type="caution">
    <text evidence="2">The sequence shown here is derived from an EMBL/GenBank/DDBJ whole genome shotgun (WGS) entry which is preliminary data.</text>
</comment>
<reference evidence="2" key="1">
    <citation type="submission" date="2020-06" db="EMBL/GenBank/DDBJ databases">
        <authorList>
            <person name="Li T."/>
            <person name="Hu X."/>
            <person name="Zhang T."/>
            <person name="Song X."/>
            <person name="Zhang H."/>
            <person name="Dai N."/>
            <person name="Sheng W."/>
            <person name="Hou X."/>
            <person name="Wei L."/>
        </authorList>
    </citation>
    <scope>NUCLEOTIDE SEQUENCE</scope>
    <source>
        <strain evidence="2">3651</strain>
        <tissue evidence="2">Leaf</tissue>
    </source>
</reference>
<feature type="compositionally biased region" description="Polar residues" evidence="1">
    <location>
        <begin position="202"/>
        <end position="213"/>
    </location>
</feature>
<organism evidence="2 3">
    <name type="scientific">Sesamum alatum</name>
    <dbReference type="NCBI Taxonomy" id="300844"/>
    <lineage>
        <taxon>Eukaryota</taxon>
        <taxon>Viridiplantae</taxon>
        <taxon>Streptophyta</taxon>
        <taxon>Embryophyta</taxon>
        <taxon>Tracheophyta</taxon>
        <taxon>Spermatophyta</taxon>
        <taxon>Magnoliopsida</taxon>
        <taxon>eudicotyledons</taxon>
        <taxon>Gunneridae</taxon>
        <taxon>Pentapetalae</taxon>
        <taxon>asterids</taxon>
        <taxon>lamiids</taxon>
        <taxon>Lamiales</taxon>
        <taxon>Pedaliaceae</taxon>
        <taxon>Sesamum</taxon>
    </lineage>
</organism>
<proteinExistence type="predicted"/>
<dbReference type="EMBL" id="JACGWO010000007">
    <property type="protein sequence ID" value="KAK4422715.1"/>
    <property type="molecule type" value="Genomic_DNA"/>
</dbReference>
<reference evidence="2" key="2">
    <citation type="journal article" date="2024" name="Plant">
        <title>Genomic evolution and insights into agronomic trait innovations of Sesamum species.</title>
        <authorList>
            <person name="Miao H."/>
            <person name="Wang L."/>
            <person name="Qu L."/>
            <person name="Liu H."/>
            <person name="Sun Y."/>
            <person name="Le M."/>
            <person name="Wang Q."/>
            <person name="Wei S."/>
            <person name="Zheng Y."/>
            <person name="Lin W."/>
            <person name="Duan Y."/>
            <person name="Cao H."/>
            <person name="Xiong S."/>
            <person name="Wang X."/>
            <person name="Wei L."/>
            <person name="Li C."/>
            <person name="Ma Q."/>
            <person name="Ju M."/>
            <person name="Zhao R."/>
            <person name="Li G."/>
            <person name="Mu C."/>
            <person name="Tian Q."/>
            <person name="Mei H."/>
            <person name="Zhang T."/>
            <person name="Gao T."/>
            <person name="Zhang H."/>
        </authorList>
    </citation>
    <scope>NUCLEOTIDE SEQUENCE</scope>
    <source>
        <strain evidence="2">3651</strain>
    </source>
</reference>
<evidence type="ECO:0000313" key="2">
    <source>
        <dbReference type="EMBL" id="KAK4422715.1"/>
    </source>
</evidence>
<gene>
    <name evidence="2" type="ORF">Salat_1854000</name>
</gene>
<name>A0AAE1Y321_9LAMI</name>
<keyword evidence="3" id="KW-1185">Reference proteome</keyword>
<feature type="region of interest" description="Disordered" evidence="1">
    <location>
        <begin position="174"/>
        <end position="213"/>
    </location>
</feature>